<dbReference type="GO" id="GO:0009103">
    <property type="term" value="P:lipopolysaccharide biosynthetic process"/>
    <property type="evidence" value="ECO:0007669"/>
    <property type="project" value="TreeGrafter"/>
</dbReference>
<dbReference type="SUPFAM" id="SSF53756">
    <property type="entry name" value="UDP-Glycosyltransferase/glycogen phosphorylase"/>
    <property type="match status" value="1"/>
</dbReference>
<name>A0A1F5ER40_9BACT</name>
<dbReference type="Proteomes" id="UP000177390">
    <property type="component" value="Unassembled WGS sequence"/>
</dbReference>
<gene>
    <name evidence="4" type="ORF">A3D09_02325</name>
</gene>
<evidence type="ECO:0000313" key="4">
    <source>
        <dbReference type="EMBL" id="OGD69862.1"/>
    </source>
</evidence>
<dbReference type="AlphaFoldDB" id="A0A1F5ER40"/>
<evidence type="ECO:0000313" key="5">
    <source>
        <dbReference type="Proteomes" id="UP000177390"/>
    </source>
</evidence>
<evidence type="ECO:0000256" key="1">
    <source>
        <dbReference type="ARBA" id="ARBA00022679"/>
    </source>
</evidence>
<protein>
    <recommendedName>
        <fullName evidence="6">Glycosyltransferase subfamily 4-like N-terminal domain-containing protein</fullName>
    </recommendedName>
</protein>
<dbReference type="Gene3D" id="3.40.50.2000">
    <property type="entry name" value="Glycogen Phosphorylase B"/>
    <property type="match status" value="2"/>
</dbReference>
<dbReference type="Pfam" id="PF00534">
    <property type="entry name" value="Glycos_transf_1"/>
    <property type="match status" value="1"/>
</dbReference>
<evidence type="ECO:0008006" key="6">
    <source>
        <dbReference type="Google" id="ProtNLM"/>
    </source>
</evidence>
<dbReference type="PANTHER" id="PTHR46401:SF2">
    <property type="entry name" value="GLYCOSYLTRANSFERASE WBBK-RELATED"/>
    <property type="match status" value="1"/>
</dbReference>
<accession>A0A1F5ER40</accession>
<proteinExistence type="predicted"/>
<dbReference type="PANTHER" id="PTHR46401">
    <property type="entry name" value="GLYCOSYLTRANSFERASE WBBK-RELATED"/>
    <property type="match status" value="1"/>
</dbReference>
<feature type="domain" description="Glycosyl transferase family 1" evidence="2">
    <location>
        <begin position="196"/>
        <end position="342"/>
    </location>
</feature>
<dbReference type="Pfam" id="PF13439">
    <property type="entry name" value="Glyco_transf_4"/>
    <property type="match status" value="1"/>
</dbReference>
<comment type="caution">
    <text evidence="4">The sequence shown here is derived from an EMBL/GenBank/DDBJ whole genome shotgun (WGS) entry which is preliminary data.</text>
</comment>
<dbReference type="CDD" id="cd03809">
    <property type="entry name" value="GT4_MtfB-like"/>
    <property type="match status" value="1"/>
</dbReference>
<dbReference type="EMBL" id="MFAH01000070">
    <property type="protein sequence ID" value="OGD69862.1"/>
    <property type="molecule type" value="Genomic_DNA"/>
</dbReference>
<keyword evidence="1" id="KW-0808">Transferase</keyword>
<dbReference type="GO" id="GO:0016757">
    <property type="term" value="F:glycosyltransferase activity"/>
    <property type="evidence" value="ECO:0007669"/>
    <property type="project" value="InterPro"/>
</dbReference>
<evidence type="ECO:0000259" key="2">
    <source>
        <dbReference type="Pfam" id="PF00534"/>
    </source>
</evidence>
<dbReference type="InterPro" id="IPR028098">
    <property type="entry name" value="Glyco_trans_4-like_N"/>
</dbReference>
<evidence type="ECO:0000259" key="3">
    <source>
        <dbReference type="Pfam" id="PF13439"/>
    </source>
</evidence>
<reference evidence="4 5" key="1">
    <citation type="journal article" date="2016" name="Nat. Commun.">
        <title>Thousands of microbial genomes shed light on interconnected biogeochemical processes in an aquifer system.</title>
        <authorList>
            <person name="Anantharaman K."/>
            <person name="Brown C.T."/>
            <person name="Hug L.A."/>
            <person name="Sharon I."/>
            <person name="Castelle C.J."/>
            <person name="Probst A.J."/>
            <person name="Thomas B.C."/>
            <person name="Singh A."/>
            <person name="Wilkins M.J."/>
            <person name="Karaoz U."/>
            <person name="Brodie E.L."/>
            <person name="Williams K.H."/>
            <person name="Hubbard S.S."/>
            <person name="Banfield J.F."/>
        </authorList>
    </citation>
    <scope>NUCLEOTIDE SEQUENCE [LARGE SCALE GENOMIC DNA]</scope>
</reference>
<sequence length="365" mass="40632">MKIAIDVSQIIYGTGVSVYTRNLVSHLVKQYPEDDYILFGGSLRRRRELEIFTNRLKTVSKFYYLPPKFMDLLWNSFHVFPVEKLIGEVDVVHTSDWAEPPSRLPKVTTVHDLIPFKYPHTTQGGIRIAHKKRLAWVSKESDAILAVSKSTKDDLMDLLKISEDRIIVTPEGVDSFYKPQPPGLIETVKNKYHIEGDFLFSLSTLEPRKNQQRLIEAYKIAKEAIPGLSLVLAGRTGWGEAIKPVPGVILPGHIPDADLPALYSGCLAYVLPSLYEGFSLSHLQAMACGAAVVGSNISSMPEVIDNAGLLVNPISVGEISSAIIKAVKQRATLGQKAIKRARLFTWEETAKLTHEAYERVVANNK</sequence>
<dbReference type="InterPro" id="IPR001296">
    <property type="entry name" value="Glyco_trans_1"/>
</dbReference>
<feature type="domain" description="Glycosyltransferase subfamily 4-like N-terminal" evidence="3">
    <location>
        <begin position="15"/>
        <end position="174"/>
    </location>
</feature>
<organism evidence="4 5">
    <name type="scientific">Candidatus Collierbacteria bacterium RIFCSPHIGHO2_02_FULL_49_10</name>
    <dbReference type="NCBI Taxonomy" id="1817723"/>
    <lineage>
        <taxon>Bacteria</taxon>
        <taxon>Candidatus Collieribacteriota</taxon>
    </lineage>
</organism>